<gene>
    <name evidence="2" type="ORF">ZIOFF_014133</name>
</gene>
<sequence>MCFGYVAVSVPCTRYGSVSWRRRLSCQTCHDAFYVGNSVSNEMKGNVNVMPNSSAVYCKGVPAGQPKLSARRRRINSGDGIIDRRSRGVGMQAGRRLEMKRIRAEVASPAASEGSGKAPRRQKASAAPKSGRAKGAASKGNAAMKETGEGEIPNAARAPDALDSSLVPSLPVAEEVLAGWADGETAEVGDLLWPLCGIEEEKLSGWFPFVDADFLCPEICQGEEGLGDHDIWQLQHIHEIPQRASK</sequence>
<dbReference type="AlphaFoldDB" id="A0A8J5I074"/>
<protein>
    <submittedName>
        <fullName evidence="2">Uncharacterized protein</fullName>
    </submittedName>
</protein>
<keyword evidence="3" id="KW-1185">Reference proteome</keyword>
<feature type="region of interest" description="Disordered" evidence="1">
    <location>
        <begin position="73"/>
        <end position="145"/>
    </location>
</feature>
<name>A0A8J5I074_ZINOF</name>
<organism evidence="2 3">
    <name type="scientific">Zingiber officinale</name>
    <name type="common">Ginger</name>
    <name type="synonym">Amomum zingiber</name>
    <dbReference type="NCBI Taxonomy" id="94328"/>
    <lineage>
        <taxon>Eukaryota</taxon>
        <taxon>Viridiplantae</taxon>
        <taxon>Streptophyta</taxon>
        <taxon>Embryophyta</taxon>
        <taxon>Tracheophyta</taxon>
        <taxon>Spermatophyta</taxon>
        <taxon>Magnoliopsida</taxon>
        <taxon>Liliopsida</taxon>
        <taxon>Zingiberales</taxon>
        <taxon>Zingiberaceae</taxon>
        <taxon>Zingiber</taxon>
    </lineage>
</organism>
<dbReference type="Proteomes" id="UP000734854">
    <property type="component" value="Unassembled WGS sequence"/>
</dbReference>
<dbReference type="EMBL" id="JACMSC010000004">
    <property type="protein sequence ID" value="KAG6524227.1"/>
    <property type="molecule type" value="Genomic_DNA"/>
</dbReference>
<proteinExistence type="predicted"/>
<accession>A0A8J5I074</accession>
<evidence type="ECO:0000313" key="3">
    <source>
        <dbReference type="Proteomes" id="UP000734854"/>
    </source>
</evidence>
<comment type="caution">
    <text evidence="2">The sequence shown here is derived from an EMBL/GenBank/DDBJ whole genome shotgun (WGS) entry which is preliminary data.</text>
</comment>
<feature type="compositionally biased region" description="Basic and acidic residues" evidence="1">
    <location>
        <begin position="95"/>
        <end position="104"/>
    </location>
</feature>
<reference evidence="2 3" key="1">
    <citation type="submission" date="2020-08" db="EMBL/GenBank/DDBJ databases">
        <title>Plant Genome Project.</title>
        <authorList>
            <person name="Zhang R.-G."/>
        </authorList>
    </citation>
    <scope>NUCLEOTIDE SEQUENCE [LARGE SCALE GENOMIC DNA]</scope>
    <source>
        <tissue evidence="2">Rhizome</tissue>
    </source>
</reference>
<evidence type="ECO:0000256" key="1">
    <source>
        <dbReference type="SAM" id="MobiDB-lite"/>
    </source>
</evidence>
<evidence type="ECO:0000313" key="2">
    <source>
        <dbReference type="EMBL" id="KAG6524227.1"/>
    </source>
</evidence>